<dbReference type="GO" id="GO:0005524">
    <property type="term" value="F:ATP binding"/>
    <property type="evidence" value="ECO:0007669"/>
    <property type="project" value="UniProtKB-UniRule"/>
</dbReference>
<dbReference type="InterPro" id="IPR003711">
    <property type="entry name" value="CarD-like/TRCF_RID"/>
</dbReference>
<dbReference type="AlphaFoldDB" id="A0A1M5TPT6"/>
<evidence type="ECO:0000256" key="2">
    <source>
        <dbReference type="ARBA" id="ARBA00022490"/>
    </source>
</evidence>
<keyword evidence="9 13" id="KW-0234">DNA repair</keyword>
<evidence type="ECO:0000313" key="17">
    <source>
        <dbReference type="Proteomes" id="UP000242520"/>
    </source>
</evidence>
<dbReference type="Gene3D" id="3.90.1150.50">
    <property type="entry name" value="Transcription-repair-coupling factor, D7 domain"/>
    <property type="match status" value="1"/>
</dbReference>
<dbReference type="PANTHER" id="PTHR47964:SF1">
    <property type="entry name" value="ATP-DEPENDENT DNA HELICASE HOMOLOG RECG, CHLOROPLASTIC"/>
    <property type="match status" value="1"/>
</dbReference>
<comment type="similarity">
    <text evidence="11 13">In the C-terminal section; belongs to the helicase family. RecG subfamily.</text>
</comment>
<feature type="domain" description="Helicase C-terminal" evidence="15">
    <location>
        <begin position="801"/>
        <end position="967"/>
    </location>
</feature>
<proteinExistence type="inferred from homology"/>
<dbReference type="Gene3D" id="3.40.50.11180">
    <property type="match status" value="1"/>
</dbReference>
<keyword evidence="6 16" id="KW-0347">Helicase</keyword>
<evidence type="ECO:0000256" key="5">
    <source>
        <dbReference type="ARBA" id="ARBA00022801"/>
    </source>
</evidence>
<keyword evidence="4 13" id="KW-0227">DNA damage</keyword>
<dbReference type="EC" id="3.6.4.-" evidence="13"/>
<dbReference type="GO" id="GO:0016787">
    <property type="term" value="F:hydrolase activity"/>
    <property type="evidence" value="ECO:0007669"/>
    <property type="project" value="UniProtKB-KW"/>
</dbReference>
<dbReference type="Pfam" id="PF00270">
    <property type="entry name" value="DEAD"/>
    <property type="match status" value="1"/>
</dbReference>
<name>A0A1M5TPT6_9FIRM</name>
<dbReference type="SMART" id="SM00490">
    <property type="entry name" value="HELICc"/>
    <property type="match status" value="1"/>
</dbReference>
<comment type="function">
    <text evidence="13">Couples transcription and DNA repair by recognizing RNA polymerase (RNAP) stalled at DNA lesions. Mediates ATP-dependent release of RNAP and its truncated transcript from the DNA, and recruitment of nucleotide excision repair machinery to the damaged site.</text>
</comment>
<sequence>MMNDIFISPLNYSLEFNNIIKSIEENKSPLLVNGLVYSQKSHMTYALFEKLNRQIMIITHSDLEAKRIYEDLSFYVKDNVLYLSFEEILFYFLDAKDRKEESKRINVLLSLIKEDNIILVTSIEAVLKKYIPKDVLNKNIFRYRLGDVINTEQLSSKLVELGYERVVKVEGIGQFSIRGGIIDIYSGNYEYPIRIELFGDEIDSIRMFDVISQKSVEKINEFEIVPSREIIYPENLEKALKNIKRELKEDTSEDVYSNIEKIEQRIYFEGLENYIDYLYEDMDKSIFSYLKKDALVVFNEPSRIIEKYNNYYNEFKENYKVNLERKTVLKSQINLLNRFDELEDLIGSRFIILKSILPKTIKEFEPKFTVNFNSREIASFNGKIDLLVEELKYLKHHGYKVLIVPGSIDKSKKLYDNLLNEGVETVILEGREGEIKPSQIVITPGIVSQGFQYSDIKYALITDNEIFGVHKRISLKKKKKFKKGKKIESFLELNIGDYVVHEGHGIGRYAGIEQLKVAGIKKDYIKIVYSGGDNLFVPTDQMDKVQKYIGQDVENVKLNKLGTNDWNKAKAKVKKSIEDMTKELIELYAKRESSKGYKYREDTPWQKEFESLFPYEETEDQLKAIEDVKRDMESDKVMDRLICGDVGYGKTEVAIRAVFKACMDSKQVVFLVPTTILAQQHYNTFKQRFENFPIRVEVLSRFKTPKQQKQIIEDIKRGLVDVVIGTHRIISKDIEFKDLGLVVIDEEQRFGVRHKEKLKKLKSSVDVLTLSATPIPRTLHMSLSGIRDMSLIEEPPQERHPVLTYVVEGKESIIADAIEREISRGGQVFFVYNRIEGIEEMAALIKKLVPNAKVAVGHGRMTVRSLEKVMLEFLEKEYDVLVCTTIIETGMDIQNANTIIIYDADKMGLSQLYQLRGRVGRSSRQGYAYFMYEKNKILSEVAEKRLKAIKEFTEFGSGFKIAMRDLEIRGAGNILGSQQHGHMAVIGYDLYVKMLNEAIRKVKGEKIEEIDTEIDLNVNAYIPESYIKDESIKIEIYKKISSIEDKKDKEEIEEEIEDRFSEIPIPLKTLIMIAYIKALGKKLKVKTIKQIKDKIYLEPHYRFTTKEKNHYKLVTEIANVLEKML</sequence>
<dbReference type="CDD" id="cd17991">
    <property type="entry name" value="DEXHc_TRCF"/>
    <property type="match status" value="1"/>
</dbReference>
<dbReference type="InterPro" id="IPR004576">
    <property type="entry name" value="Mfd"/>
</dbReference>
<comment type="subcellular location">
    <subcellularLocation>
        <location evidence="1 13">Cytoplasm</location>
    </subcellularLocation>
</comment>
<dbReference type="GO" id="GO:0005737">
    <property type="term" value="C:cytoplasm"/>
    <property type="evidence" value="ECO:0007669"/>
    <property type="project" value="UniProtKB-SubCell"/>
</dbReference>
<dbReference type="Pfam" id="PF03461">
    <property type="entry name" value="TRCF"/>
    <property type="match status" value="1"/>
</dbReference>
<evidence type="ECO:0000256" key="3">
    <source>
        <dbReference type="ARBA" id="ARBA00022741"/>
    </source>
</evidence>
<evidence type="ECO:0000256" key="8">
    <source>
        <dbReference type="ARBA" id="ARBA00023125"/>
    </source>
</evidence>
<dbReference type="PROSITE" id="PS51192">
    <property type="entry name" value="HELICASE_ATP_BIND_1"/>
    <property type="match status" value="1"/>
</dbReference>
<dbReference type="SUPFAM" id="SSF141259">
    <property type="entry name" value="CarD-like"/>
    <property type="match status" value="1"/>
</dbReference>
<dbReference type="InterPro" id="IPR005118">
    <property type="entry name" value="TRCF_C"/>
</dbReference>
<dbReference type="InterPro" id="IPR036101">
    <property type="entry name" value="CarD-like/TRCF_RID_sf"/>
</dbReference>
<dbReference type="SUPFAM" id="SSF143517">
    <property type="entry name" value="TRCF domain-like"/>
    <property type="match status" value="1"/>
</dbReference>
<dbReference type="InterPro" id="IPR047112">
    <property type="entry name" value="RecG/Mfd"/>
</dbReference>
<dbReference type="GO" id="GO:0003684">
    <property type="term" value="F:damaged DNA binding"/>
    <property type="evidence" value="ECO:0007669"/>
    <property type="project" value="InterPro"/>
</dbReference>
<dbReference type="InterPro" id="IPR014001">
    <property type="entry name" value="Helicase_ATP-bd"/>
</dbReference>
<dbReference type="NCBIfam" id="TIGR00580">
    <property type="entry name" value="mfd"/>
    <property type="match status" value="1"/>
</dbReference>
<protein>
    <recommendedName>
        <fullName evidence="12 13">Transcription-repair-coupling factor</fullName>
        <shortName evidence="13">TRCF</shortName>
        <ecNumber evidence="13">3.6.4.-</ecNumber>
    </recommendedName>
</protein>
<accession>A0A1M5TPT6</accession>
<dbReference type="Pfam" id="PF00271">
    <property type="entry name" value="Helicase_C"/>
    <property type="match status" value="1"/>
</dbReference>
<dbReference type="SMART" id="SM00487">
    <property type="entry name" value="DEXDc"/>
    <property type="match status" value="1"/>
</dbReference>
<dbReference type="GO" id="GO:0006355">
    <property type="term" value="P:regulation of DNA-templated transcription"/>
    <property type="evidence" value="ECO:0007669"/>
    <property type="project" value="UniProtKB-UniRule"/>
</dbReference>
<comment type="similarity">
    <text evidence="10 13">In the N-terminal section; belongs to the UvrB family.</text>
</comment>
<keyword evidence="3 13" id="KW-0547">Nucleotide-binding</keyword>
<dbReference type="PROSITE" id="PS51194">
    <property type="entry name" value="HELICASE_CTER"/>
    <property type="match status" value="1"/>
</dbReference>
<reference evidence="17" key="1">
    <citation type="submission" date="2016-11" db="EMBL/GenBank/DDBJ databases">
        <authorList>
            <person name="Varghese N."/>
            <person name="Submissions S."/>
        </authorList>
    </citation>
    <scope>NUCLEOTIDE SEQUENCE [LARGE SCALE GENOMIC DNA]</scope>
    <source>
        <strain evidence="17">DSM 15285</strain>
    </source>
</reference>
<evidence type="ECO:0000256" key="10">
    <source>
        <dbReference type="ARBA" id="ARBA00061104"/>
    </source>
</evidence>
<keyword evidence="2 13" id="KW-0963">Cytoplasm</keyword>
<evidence type="ECO:0000256" key="1">
    <source>
        <dbReference type="ARBA" id="ARBA00004496"/>
    </source>
</evidence>
<dbReference type="InterPro" id="IPR027417">
    <property type="entry name" value="P-loop_NTPase"/>
</dbReference>
<dbReference type="FunFam" id="3.40.50.300:FF:000546">
    <property type="entry name" value="Transcription-repair-coupling factor"/>
    <property type="match status" value="1"/>
</dbReference>
<evidence type="ECO:0000256" key="6">
    <source>
        <dbReference type="ARBA" id="ARBA00022806"/>
    </source>
</evidence>
<dbReference type="InterPro" id="IPR041471">
    <property type="entry name" value="UvrB_inter"/>
</dbReference>
<dbReference type="PANTHER" id="PTHR47964">
    <property type="entry name" value="ATP-DEPENDENT DNA HELICASE HOMOLOG RECG, CHLOROPLASTIC"/>
    <property type="match status" value="1"/>
</dbReference>
<keyword evidence="7 13" id="KW-0067">ATP-binding</keyword>
<evidence type="ECO:0000259" key="15">
    <source>
        <dbReference type="PROSITE" id="PS51194"/>
    </source>
</evidence>
<evidence type="ECO:0000256" key="12">
    <source>
        <dbReference type="ARBA" id="ARBA00070128"/>
    </source>
</evidence>
<dbReference type="Gene3D" id="3.40.50.300">
    <property type="entry name" value="P-loop containing nucleotide triphosphate hydrolases"/>
    <property type="match status" value="2"/>
</dbReference>
<keyword evidence="5 13" id="KW-0378">Hydrolase</keyword>
<dbReference type="EMBL" id="FQXH01000039">
    <property type="protein sequence ID" value="SHH52724.1"/>
    <property type="molecule type" value="Genomic_DNA"/>
</dbReference>
<dbReference type="InterPro" id="IPR001650">
    <property type="entry name" value="Helicase_C-like"/>
</dbReference>
<keyword evidence="17" id="KW-1185">Reference proteome</keyword>
<dbReference type="SMART" id="SM00982">
    <property type="entry name" value="TRCF"/>
    <property type="match status" value="1"/>
</dbReference>
<dbReference type="SMART" id="SM01058">
    <property type="entry name" value="CarD_TRCF"/>
    <property type="match status" value="1"/>
</dbReference>
<dbReference type="STRING" id="1123350.SAMN02744040_02258"/>
<evidence type="ECO:0000256" key="4">
    <source>
        <dbReference type="ARBA" id="ARBA00022763"/>
    </source>
</evidence>
<organism evidence="16 17">
    <name type="scientific">Tepidibacter thalassicus DSM 15285</name>
    <dbReference type="NCBI Taxonomy" id="1123350"/>
    <lineage>
        <taxon>Bacteria</taxon>
        <taxon>Bacillati</taxon>
        <taxon>Bacillota</taxon>
        <taxon>Clostridia</taxon>
        <taxon>Peptostreptococcales</taxon>
        <taxon>Peptostreptococcaceae</taxon>
        <taxon>Tepidibacter</taxon>
    </lineage>
</organism>
<evidence type="ECO:0000256" key="11">
    <source>
        <dbReference type="ARBA" id="ARBA00061399"/>
    </source>
</evidence>
<dbReference type="GO" id="GO:0003678">
    <property type="term" value="F:DNA helicase activity"/>
    <property type="evidence" value="ECO:0007669"/>
    <property type="project" value="TreeGrafter"/>
</dbReference>
<dbReference type="InterPro" id="IPR011545">
    <property type="entry name" value="DEAD/DEAH_box_helicase_dom"/>
</dbReference>
<dbReference type="Gene3D" id="2.40.10.170">
    <property type="match status" value="1"/>
</dbReference>
<dbReference type="GO" id="GO:0000716">
    <property type="term" value="P:transcription-coupled nucleotide-excision repair, DNA damage recognition"/>
    <property type="evidence" value="ECO:0007669"/>
    <property type="project" value="UniProtKB-UniRule"/>
</dbReference>
<feature type="domain" description="Helicase ATP-binding" evidence="14">
    <location>
        <begin position="631"/>
        <end position="792"/>
    </location>
</feature>
<dbReference type="InterPro" id="IPR037235">
    <property type="entry name" value="TRCF-like_C_D7"/>
</dbReference>
<evidence type="ECO:0000256" key="9">
    <source>
        <dbReference type="ARBA" id="ARBA00023204"/>
    </source>
</evidence>
<dbReference type="Pfam" id="PF02559">
    <property type="entry name" value="CarD_TRCF_RID"/>
    <property type="match status" value="1"/>
</dbReference>
<dbReference type="Pfam" id="PF17757">
    <property type="entry name" value="UvrB_inter"/>
    <property type="match status" value="1"/>
</dbReference>
<dbReference type="HAMAP" id="MF_00969">
    <property type="entry name" value="TRCF"/>
    <property type="match status" value="1"/>
</dbReference>
<evidence type="ECO:0000256" key="7">
    <source>
        <dbReference type="ARBA" id="ARBA00022840"/>
    </source>
</evidence>
<gene>
    <name evidence="13" type="primary">mfd</name>
    <name evidence="16" type="ORF">SAMN02744040_02258</name>
</gene>
<evidence type="ECO:0000313" key="16">
    <source>
        <dbReference type="EMBL" id="SHH52724.1"/>
    </source>
</evidence>
<keyword evidence="8 13" id="KW-0238">DNA-binding</keyword>
<dbReference type="Gene3D" id="3.30.2060.10">
    <property type="entry name" value="Penicillin-binding protein 1b domain"/>
    <property type="match status" value="1"/>
</dbReference>
<dbReference type="SUPFAM" id="SSF52540">
    <property type="entry name" value="P-loop containing nucleoside triphosphate hydrolases"/>
    <property type="match status" value="4"/>
</dbReference>
<dbReference type="Proteomes" id="UP000242520">
    <property type="component" value="Unassembled WGS sequence"/>
</dbReference>
<evidence type="ECO:0000256" key="13">
    <source>
        <dbReference type="HAMAP-Rule" id="MF_00969"/>
    </source>
</evidence>
<evidence type="ECO:0000259" key="14">
    <source>
        <dbReference type="PROSITE" id="PS51192"/>
    </source>
</evidence>